<reference evidence="1 2" key="1">
    <citation type="journal article" date="2008" name="J. Bacteriol.">
        <title>Insights into plant cell wall degradation from the genome sequence of the soil bacterium Cellvibrio japonicus.</title>
        <authorList>
            <person name="Deboy R.T."/>
            <person name="Mongodin E.F."/>
            <person name="Fouts D.E."/>
            <person name="Tailford L.E."/>
            <person name="Khouri H."/>
            <person name="Emerson J.B."/>
            <person name="Mohamoud Y."/>
            <person name="Watkins K."/>
            <person name="Henrissat B."/>
            <person name="Gilbert H.J."/>
            <person name="Nelson K.E."/>
        </authorList>
    </citation>
    <scope>NUCLEOTIDE SEQUENCE [LARGE SCALE GENOMIC DNA]</scope>
    <source>
        <strain evidence="1 2">Ueda107</strain>
    </source>
</reference>
<evidence type="ECO:0000313" key="1">
    <source>
        <dbReference type="EMBL" id="ACE85900.1"/>
    </source>
</evidence>
<organism evidence="1 2">
    <name type="scientific">Cellvibrio japonicus (strain Ueda107)</name>
    <name type="common">Pseudomonas fluorescens subsp. cellulosa</name>
    <dbReference type="NCBI Taxonomy" id="498211"/>
    <lineage>
        <taxon>Bacteria</taxon>
        <taxon>Pseudomonadati</taxon>
        <taxon>Pseudomonadota</taxon>
        <taxon>Gammaproteobacteria</taxon>
        <taxon>Cellvibrionales</taxon>
        <taxon>Cellvibrionaceae</taxon>
        <taxon>Cellvibrio</taxon>
    </lineage>
</organism>
<protein>
    <submittedName>
        <fullName evidence="1">Uncharacterized protein</fullName>
    </submittedName>
</protein>
<gene>
    <name evidence="1" type="ordered locus">CJA_2318</name>
</gene>
<dbReference type="Proteomes" id="UP000001036">
    <property type="component" value="Chromosome"/>
</dbReference>
<accession>B3PJV6</accession>
<name>B3PJV6_CELJU</name>
<dbReference type="AlphaFoldDB" id="B3PJV6"/>
<dbReference type="KEGG" id="cja:CJA_2318"/>
<dbReference type="EMBL" id="CP000934">
    <property type="protein sequence ID" value="ACE85900.1"/>
    <property type="molecule type" value="Genomic_DNA"/>
</dbReference>
<dbReference type="STRING" id="498211.CJA_2318"/>
<evidence type="ECO:0000313" key="2">
    <source>
        <dbReference type="Proteomes" id="UP000001036"/>
    </source>
</evidence>
<keyword evidence="2" id="KW-1185">Reference proteome</keyword>
<proteinExistence type="predicted"/>
<sequence>MQIPGYGFYRSSCCAVVIKTTVAVALLAKIAVPF</sequence>
<dbReference type="HOGENOM" id="CLU_3372806_0_0_6"/>